<evidence type="ECO:0000256" key="1">
    <source>
        <dbReference type="ARBA" id="ARBA00022598"/>
    </source>
</evidence>
<keyword evidence="3 4" id="KW-0067">ATP-binding</keyword>
<evidence type="ECO:0000256" key="4">
    <source>
        <dbReference type="PROSITE-ProRule" id="PRU00409"/>
    </source>
</evidence>
<dbReference type="InterPro" id="IPR013815">
    <property type="entry name" value="ATP_grasp_subdomain_1"/>
</dbReference>
<dbReference type="Gene3D" id="3.30.470.20">
    <property type="entry name" value="ATP-grasp fold, B domain"/>
    <property type="match status" value="1"/>
</dbReference>
<dbReference type="AlphaFoldDB" id="A0A7C4NMP3"/>
<gene>
    <name evidence="6" type="ORF">ENU09_03305</name>
    <name evidence="7" type="ORF">ENU20_02690</name>
</gene>
<evidence type="ECO:0000313" key="7">
    <source>
        <dbReference type="EMBL" id="HGQ73967.1"/>
    </source>
</evidence>
<comment type="caution">
    <text evidence="7">The sequence shown here is derived from an EMBL/GenBank/DDBJ whole genome shotgun (WGS) entry which is preliminary data.</text>
</comment>
<dbReference type="Gene3D" id="3.30.1490.20">
    <property type="entry name" value="ATP-grasp fold, A domain"/>
    <property type="match status" value="1"/>
</dbReference>
<proteinExistence type="predicted"/>
<dbReference type="FunFam" id="3.30.1490.20:FF:000020">
    <property type="entry name" value="Protein lysine acetyltransferase"/>
    <property type="match status" value="1"/>
</dbReference>
<dbReference type="PANTHER" id="PTHR43334">
    <property type="entry name" value="ACETATE--COA LIGASE [ADP-FORMING]"/>
    <property type="match status" value="1"/>
</dbReference>
<evidence type="ECO:0000256" key="3">
    <source>
        <dbReference type="ARBA" id="ARBA00022840"/>
    </source>
</evidence>
<keyword evidence="1" id="KW-0436">Ligase</keyword>
<keyword evidence="2 4" id="KW-0547">Nucleotide-binding</keyword>
<name>A0A7C4NMP3_STAMA</name>
<protein>
    <submittedName>
        <fullName evidence="7">Acetyl-CoA synthetase</fullName>
    </submittedName>
</protein>
<sequence length="232" mass="25634">MNPKEIIRKALDEGRVKLLEHEAYDLLKLYDIPVPEAELAKDPLEASDIAEKIGYPIVLKIVSPDIIHKSDVGGVIVDLNSRESVREGVEKIFRNVKSKAPNARITGVLVQKMVPQGFEVIVGGLRDSVFGSVVMFGLGGIFVEVLKDVSFRITPIDHGSALEMIEEIRARDLLNGYRNTPPVDKKAIADIIVKVARLLDDIEEIESIDLNPIMAFSNKAIVADARIMLKKS</sequence>
<evidence type="ECO:0000259" key="5">
    <source>
        <dbReference type="PROSITE" id="PS50975"/>
    </source>
</evidence>
<dbReference type="PROSITE" id="PS50975">
    <property type="entry name" value="ATP_GRASP"/>
    <property type="match status" value="1"/>
</dbReference>
<dbReference type="InterPro" id="IPR051538">
    <property type="entry name" value="Acyl-CoA_Synth/Transferase"/>
</dbReference>
<dbReference type="EMBL" id="DTBE01000084">
    <property type="protein sequence ID" value="HGQ59724.1"/>
    <property type="molecule type" value="Genomic_DNA"/>
</dbReference>
<organism evidence="7">
    <name type="scientific">Staphylothermus marinus</name>
    <dbReference type="NCBI Taxonomy" id="2280"/>
    <lineage>
        <taxon>Archaea</taxon>
        <taxon>Thermoproteota</taxon>
        <taxon>Thermoprotei</taxon>
        <taxon>Desulfurococcales</taxon>
        <taxon>Desulfurococcaceae</taxon>
        <taxon>Staphylothermus</taxon>
    </lineage>
</organism>
<feature type="domain" description="ATP-grasp" evidence="5">
    <location>
        <begin position="24"/>
        <end position="60"/>
    </location>
</feature>
<dbReference type="GO" id="GO:0046872">
    <property type="term" value="F:metal ion binding"/>
    <property type="evidence" value="ECO:0007669"/>
    <property type="project" value="InterPro"/>
</dbReference>
<dbReference type="SUPFAM" id="SSF56059">
    <property type="entry name" value="Glutathione synthetase ATP-binding domain-like"/>
    <property type="match status" value="1"/>
</dbReference>
<reference evidence="7" key="1">
    <citation type="journal article" date="2020" name="mSystems">
        <title>Genome- and Community-Level Interaction Insights into Carbon Utilization and Element Cycling Functions of Hydrothermarchaeota in Hydrothermal Sediment.</title>
        <authorList>
            <person name="Zhou Z."/>
            <person name="Liu Y."/>
            <person name="Xu W."/>
            <person name="Pan J."/>
            <person name="Luo Z.H."/>
            <person name="Li M."/>
        </authorList>
    </citation>
    <scope>NUCLEOTIDE SEQUENCE [LARGE SCALE GENOMIC DNA]</scope>
    <source>
        <strain evidence="6">SpSt-638</strain>
        <strain evidence="7">SpSt-648</strain>
    </source>
</reference>
<dbReference type="PANTHER" id="PTHR43334:SF1">
    <property type="entry name" value="3-HYDROXYPROPIONATE--COA LIGASE [ADP-FORMING]"/>
    <property type="match status" value="1"/>
</dbReference>
<dbReference type="GO" id="GO:0016874">
    <property type="term" value="F:ligase activity"/>
    <property type="evidence" value="ECO:0007669"/>
    <property type="project" value="UniProtKB-KW"/>
</dbReference>
<evidence type="ECO:0000256" key="2">
    <source>
        <dbReference type="ARBA" id="ARBA00022741"/>
    </source>
</evidence>
<dbReference type="EMBL" id="DTBP01000017">
    <property type="protein sequence ID" value="HGQ73967.1"/>
    <property type="molecule type" value="Genomic_DNA"/>
</dbReference>
<evidence type="ECO:0000313" key="6">
    <source>
        <dbReference type="EMBL" id="HGQ59724.1"/>
    </source>
</evidence>
<dbReference type="InterPro" id="IPR011761">
    <property type="entry name" value="ATP-grasp"/>
</dbReference>
<dbReference type="GO" id="GO:0005524">
    <property type="term" value="F:ATP binding"/>
    <property type="evidence" value="ECO:0007669"/>
    <property type="project" value="UniProtKB-UniRule"/>
</dbReference>
<dbReference type="Pfam" id="PF13549">
    <property type="entry name" value="ATP-grasp_5"/>
    <property type="match status" value="1"/>
</dbReference>
<accession>A0A7C4NMP3</accession>